<evidence type="ECO:0000259" key="2">
    <source>
        <dbReference type="Pfam" id="PF03008"/>
    </source>
</evidence>
<keyword evidence="6" id="KW-0067">ATP-binding</keyword>
<protein>
    <submittedName>
        <fullName evidence="6">ATP-binding protein</fullName>
    </submittedName>
    <submittedName>
        <fullName evidence="4">DUF234 domain-containing protein</fullName>
    </submittedName>
</protein>
<dbReference type="RefSeq" id="WP_025431512.1">
    <property type="nucleotide sequence ID" value="NZ_AP028338.1"/>
</dbReference>
<dbReference type="Proteomes" id="UP000557830">
    <property type="component" value="Unassembled WGS sequence"/>
</dbReference>
<organism evidence="4 7">
    <name type="scientific">Campylobacter coli</name>
    <dbReference type="NCBI Taxonomy" id="195"/>
    <lineage>
        <taxon>Bacteria</taxon>
        <taxon>Pseudomonadati</taxon>
        <taxon>Campylobacterota</taxon>
        <taxon>Epsilonproteobacteria</taxon>
        <taxon>Campylobacterales</taxon>
        <taxon>Campylobacteraceae</taxon>
        <taxon>Campylobacter</taxon>
    </lineage>
</organism>
<dbReference type="EMBL" id="AACDUL010000021">
    <property type="protein sequence ID" value="EAK1510328.1"/>
    <property type="molecule type" value="Genomic_DNA"/>
</dbReference>
<dbReference type="EMBL" id="AACGUZ010000039">
    <property type="protein sequence ID" value="EAK5104496.1"/>
    <property type="molecule type" value="Genomic_DNA"/>
</dbReference>
<dbReference type="InterPro" id="IPR011335">
    <property type="entry name" value="Restrct_endonuc-II-like"/>
</dbReference>
<dbReference type="AlphaFoldDB" id="A0A3I4TTK2"/>
<accession>A0A3I4TTK2</accession>
<sequence>MLLKRKNINFNHFAKFCNTSALAKIFDFYSVFEGFESLDSLNFEEDVFENIEYLLLKNYLHIKDYFKLDETASYALSLLAKNNRKRFSINRKIQHFKALSTLKYLLRAGIIKLEHSKEAKRIKDKRQKLKKELRSYVIQDKIIFANHFTRFFFYFLKPNEKLILQNRYEEVLGLIKEKFELYQSFCFEQLSRELLEKKFQVSGVQSYWDKNLELDLYYKDDEISFIGEVKFKNKKICRNILNLLESKAKSLKLEPNNYIIISKNGFSKEFYKICKQDLLLLDLNDFKILLEEDK</sequence>
<evidence type="ECO:0000313" key="8">
    <source>
        <dbReference type="Proteomes" id="UP000409545"/>
    </source>
</evidence>
<dbReference type="InterPro" id="IPR004256">
    <property type="entry name" value="DUF234"/>
</dbReference>
<dbReference type="GeneID" id="66544136"/>
<dbReference type="EMBL" id="AABUYW010000013">
    <property type="protein sequence ID" value="EAJ1077364.1"/>
    <property type="molecule type" value="Genomic_DNA"/>
</dbReference>
<dbReference type="Proteomes" id="UP000409545">
    <property type="component" value="Unassembled WGS sequence"/>
</dbReference>
<keyword evidence="6" id="KW-0547">Nucleotide-binding</keyword>
<dbReference type="Pfam" id="PF03008">
    <property type="entry name" value="DUF234"/>
    <property type="match status" value="1"/>
</dbReference>
<comment type="caution">
    <text evidence="4">The sequence shown here is derived from an EMBL/GenBank/DDBJ whole genome shotgun (WGS) entry which is preliminary data.</text>
</comment>
<evidence type="ECO:0000256" key="1">
    <source>
        <dbReference type="SAM" id="Coils"/>
    </source>
</evidence>
<evidence type="ECO:0000313" key="3">
    <source>
        <dbReference type="EMBL" id="EAJ1077364.1"/>
    </source>
</evidence>
<reference evidence="8 10" key="1">
    <citation type="submission" date="2018-05" db="EMBL/GenBank/DDBJ databases">
        <authorList>
            <consortium name="NARMS: The National Antimicrobial Resistance Monitoring System"/>
        </authorList>
    </citation>
    <scope>NUCLEOTIDE SEQUENCE [LARGE SCALE GENOMIC DNA]</scope>
    <source>
        <strain evidence="6 9">CVM N17C171</strain>
        <strain evidence="3 10">FSIS1609200</strain>
        <strain evidence="5 8">FSIS1711007</strain>
    </source>
</reference>
<dbReference type="Proteomes" id="UP000411403">
    <property type="component" value="Unassembled WGS sequence"/>
</dbReference>
<evidence type="ECO:0000313" key="6">
    <source>
        <dbReference type="EMBL" id="EAL9203946.1"/>
    </source>
</evidence>
<evidence type="ECO:0000313" key="5">
    <source>
        <dbReference type="EMBL" id="EAK5104496.1"/>
    </source>
</evidence>
<feature type="coiled-coil region" evidence="1">
    <location>
        <begin position="112"/>
        <end position="139"/>
    </location>
</feature>
<evidence type="ECO:0000313" key="4">
    <source>
        <dbReference type="EMBL" id="EAK1510328.1"/>
    </source>
</evidence>
<gene>
    <name evidence="5" type="ORF">B9Q54_09595</name>
    <name evidence="3" type="ORF">BU953_07055</name>
    <name evidence="4" type="ORF">CJD00_08720</name>
    <name evidence="6" type="ORF">DYU70_02020</name>
</gene>
<keyword evidence="1" id="KW-0175">Coiled coil</keyword>
<evidence type="ECO:0000313" key="9">
    <source>
        <dbReference type="Proteomes" id="UP000411403"/>
    </source>
</evidence>
<dbReference type="GO" id="GO:0005524">
    <property type="term" value="F:ATP binding"/>
    <property type="evidence" value="ECO:0007669"/>
    <property type="project" value="UniProtKB-KW"/>
</dbReference>
<evidence type="ECO:0000313" key="10">
    <source>
        <dbReference type="Proteomes" id="UP000557830"/>
    </source>
</evidence>
<evidence type="ECO:0000313" key="7">
    <source>
        <dbReference type="Proteomes" id="UP000361993"/>
    </source>
</evidence>
<proteinExistence type="predicted"/>
<name>A0A3I4TTK2_CAMCO</name>
<dbReference type="SUPFAM" id="SSF52980">
    <property type="entry name" value="Restriction endonuclease-like"/>
    <property type="match status" value="1"/>
</dbReference>
<dbReference type="Proteomes" id="UP000361993">
    <property type="component" value="Unassembled WGS sequence"/>
</dbReference>
<dbReference type="EMBL" id="AACSIE010000001">
    <property type="protein sequence ID" value="EAL9203946.1"/>
    <property type="molecule type" value="Genomic_DNA"/>
</dbReference>
<feature type="domain" description="DUF234" evidence="2">
    <location>
        <begin position="152"/>
        <end position="238"/>
    </location>
</feature>
<reference evidence="4 7" key="2">
    <citation type="submission" date="2018-05" db="EMBL/GenBank/DDBJ databases">
        <authorList>
            <consortium name="GenomeTrakr network: Whole genome sequencing for foodborne pathogen traceback"/>
        </authorList>
    </citation>
    <scope>NUCLEOTIDE SEQUENCE [LARGE SCALE GENOMIC DNA]</scope>
    <source>
        <strain evidence="4 7">NC_C6016</strain>
    </source>
</reference>